<dbReference type="InterPro" id="IPR000644">
    <property type="entry name" value="CBS_dom"/>
</dbReference>
<dbReference type="OrthoDB" id="9131430at2"/>
<accession>A0A158KPW1</accession>
<evidence type="ECO:0000256" key="1">
    <source>
        <dbReference type="ARBA" id="ARBA00023122"/>
    </source>
</evidence>
<dbReference type="Pfam" id="PF00571">
    <property type="entry name" value="CBS"/>
    <property type="match status" value="2"/>
</dbReference>
<dbReference type="SUPFAM" id="SSF54631">
    <property type="entry name" value="CBS-domain pair"/>
    <property type="match status" value="1"/>
</dbReference>
<dbReference type="PANTHER" id="PTHR43080">
    <property type="entry name" value="CBS DOMAIN-CONTAINING PROTEIN CBSX3, MITOCHONDRIAL"/>
    <property type="match status" value="1"/>
</dbReference>
<sequence>MAVGSKFARWLTGVRDATAQLDAGHSFRGESGAPDVDLDRFELLRKQLQQQVYFRSLMEMTCAEVMRMSVMSVTGDETIGDALNLLDKRRIKPLPVLDSGHRLIGVDLQPLHPRVRRFPGEVDRRRAQRERRQLPIRSVMSSAVATVDAATPVADVIPRSMAKGHHHMPVVLDDKKLVGMLTQSDTVAVMCRKEVL</sequence>
<keyword evidence="5" id="KW-1185">Reference proteome</keyword>
<gene>
    <name evidence="4" type="ORF">AWB68_06806</name>
</gene>
<dbReference type="Gene3D" id="3.10.580.10">
    <property type="entry name" value="CBS-domain"/>
    <property type="match status" value="2"/>
</dbReference>
<dbReference type="Proteomes" id="UP000054770">
    <property type="component" value="Unassembled WGS sequence"/>
</dbReference>
<dbReference type="PANTHER" id="PTHR43080:SF29">
    <property type="entry name" value="OS02G0818000 PROTEIN"/>
    <property type="match status" value="1"/>
</dbReference>
<reference evidence="4" key="1">
    <citation type="submission" date="2016-01" db="EMBL/GenBank/DDBJ databases">
        <authorList>
            <person name="Peeters C."/>
        </authorList>
    </citation>
    <scope>NUCLEOTIDE SEQUENCE [LARGE SCALE GENOMIC DNA]</scope>
    <source>
        <strain evidence="4">LMG 22940</strain>
    </source>
</reference>
<evidence type="ECO:0000313" key="5">
    <source>
        <dbReference type="Proteomes" id="UP000054770"/>
    </source>
</evidence>
<comment type="caution">
    <text evidence="4">The sequence shown here is derived from an EMBL/GenBank/DDBJ whole genome shotgun (WGS) entry which is preliminary data.</text>
</comment>
<evidence type="ECO:0000313" key="4">
    <source>
        <dbReference type="EMBL" id="SAL83178.1"/>
    </source>
</evidence>
<evidence type="ECO:0000256" key="2">
    <source>
        <dbReference type="PROSITE-ProRule" id="PRU00703"/>
    </source>
</evidence>
<organism evidence="4 5">
    <name type="scientific">Caballeronia choica</name>
    <dbReference type="NCBI Taxonomy" id="326476"/>
    <lineage>
        <taxon>Bacteria</taxon>
        <taxon>Pseudomonadati</taxon>
        <taxon>Pseudomonadota</taxon>
        <taxon>Betaproteobacteria</taxon>
        <taxon>Burkholderiales</taxon>
        <taxon>Burkholderiaceae</taxon>
        <taxon>Caballeronia</taxon>
    </lineage>
</organism>
<proteinExistence type="predicted"/>
<dbReference type="InterPro" id="IPR046342">
    <property type="entry name" value="CBS_dom_sf"/>
</dbReference>
<dbReference type="AlphaFoldDB" id="A0A158KPW1"/>
<dbReference type="RefSeq" id="WP_087648714.1">
    <property type="nucleotide sequence ID" value="NZ_FCON02000133.1"/>
</dbReference>
<protein>
    <submittedName>
        <fullName evidence="4">HPP family protein</fullName>
    </submittedName>
</protein>
<feature type="domain" description="CBS" evidence="3">
    <location>
        <begin position="140"/>
        <end position="196"/>
    </location>
</feature>
<keyword evidence="1 2" id="KW-0129">CBS domain</keyword>
<evidence type="ECO:0000259" key="3">
    <source>
        <dbReference type="PROSITE" id="PS51371"/>
    </source>
</evidence>
<dbReference type="PROSITE" id="PS51371">
    <property type="entry name" value="CBS"/>
    <property type="match status" value="1"/>
</dbReference>
<dbReference type="InterPro" id="IPR051257">
    <property type="entry name" value="Diverse_CBS-Domain"/>
</dbReference>
<name>A0A158KPW1_9BURK</name>
<dbReference type="SMART" id="SM00116">
    <property type="entry name" value="CBS"/>
    <property type="match status" value="2"/>
</dbReference>
<dbReference type="EMBL" id="FCON02000133">
    <property type="protein sequence ID" value="SAL83178.1"/>
    <property type="molecule type" value="Genomic_DNA"/>
</dbReference>